<sequence>MAGVNPLTWLAYVIKNINNHPIQKLHLLLPSNWKTQQV</sequence>
<dbReference type="OrthoDB" id="9760067at2"/>
<dbReference type="InterPro" id="IPR039552">
    <property type="entry name" value="IS66_C"/>
</dbReference>
<gene>
    <name evidence="2" type="ORF">M23134_02277</name>
</gene>
<dbReference type="Pfam" id="PF13817">
    <property type="entry name" value="DDE_Tnp_IS66_C"/>
    <property type="match status" value="1"/>
</dbReference>
<evidence type="ECO:0000313" key="2">
    <source>
        <dbReference type="EMBL" id="EAY29086.1"/>
    </source>
</evidence>
<organism evidence="2 3">
    <name type="scientific">Microscilla marina ATCC 23134</name>
    <dbReference type="NCBI Taxonomy" id="313606"/>
    <lineage>
        <taxon>Bacteria</taxon>
        <taxon>Pseudomonadati</taxon>
        <taxon>Bacteroidota</taxon>
        <taxon>Cytophagia</taxon>
        <taxon>Cytophagales</taxon>
        <taxon>Microscillaceae</taxon>
        <taxon>Microscilla</taxon>
    </lineage>
</organism>
<evidence type="ECO:0000259" key="1">
    <source>
        <dbReference type="Pfam" id="PF13817"/>
    </source>
</evidence>
<proteinExistence type="predicted"/>
<dbReference type="Proteomes" id="UP000004095">
    <property type="component" value="Unassembled WGS sequence"/>
</dbReference>
<dbReference type="AlphaFoldDB" id="A1ZK60"/>
<dbReference type="EMBL" id="AAWS01000012">
    <property type="protein sequence ID" value="EAY29086.1"/>
    <property type="molecule type" value="Genomic_DNA"/>
</dbReference>
<feature type="domain" description="Transposase IS66 C-terminal" evidence="1">
    <location>
        <begin position="2"/>
        <end position="30"/>
    </location>
</feature>
<comment type="caution">
    <text evidence="2">The sequence shown here is derived from an EMBL/GenBank/DDBJ whole genome shotgun (WGS) entry which is preliminary data.</text>
</comment>
<protein>
    <recommendedName>
        <fullName evidence="1">Transposase IS66 C-terminal domain-containing protein</fullName>
    </recommendedName>
</protein>
<accession>A1ZK60</accession>
<keyword evidence="3" id="KW-1185">Reference proteome</keyword>
<name>A1ZK60_MICM2</name>
<reference evidence="2 3" key="1">
    <citation type="submission" date="2007-01" db="EMBL/GenBank/DDBJ databases">
        <authorList>
            <person name="Haygood M."/>
            <person name="Podell S."/>
            <person name="Anderson C."/>
            <person name="Hopkinson B."/>
            <person name="Roe K."/>
            <person name="Barbeau K."/>
            <person name="Gaasterland T."/>
            <person name="Ferriera S."/>
            <person name="Johnson J."/>
            <person name="Kravitz S."/>
            <person name="Beeson K."/>
            <person name="Sutton G."/>
            <person name="Rogers Y.-H."/>
            <person name="Friedman R."/>
            <person name="Frazier M."/>
            <person name="Venter J.C."/>
        </authorList>
    </citation>
    <scope>NUCLEOTIDE SEQUENCE [LARGE SCALE GENOMIC DNA]</scope>
    <source>
        <strain evidence="2 3">ATCC 23134</strain>
    </source>
</reference>
<evidence type="ECO:0000313" key="3">
    <source>
        <dbReference type="Proteomes" id="UP000004095"/>
    </source>
</evidence>